<accession>A0A501XRR6</accession>
<evidence type="ECO:0000313" key="1">
    <source>
        <dbReference type="EMBL" id="TPE63099.1"/>
    </source>
</evidence>
<dbReference type="Proteomes" id="UP000319897">
    <property type="component" value="Unassembled WGS sequence"/>
</dbReference>
<name>A0A501XRR6_9SPHN</name>
<gene>
    <name evidence="1" type="ORF">FJQ54_04435</name>
</gene>
<sequence>MHKIHSNFLDQFLCHIQCRLLIHDIFRASLCSRRSHIPAPPAWRSQVTATPHEGVATMYPRPPKSTDAVKTQSSAPQSLRRKEFYTVAELAVRWSLSQRHIRRLIEGGDIITHRIGRAVRVSAANVALFEAHCAQTL</sequence>
<dbReference type="EMBL" id="VFSU01000013">
    <property type="protein sequence ID" value="TPE63099.1"/>
    <property type="molecule type" value="Genomic_DNA"/>
</dbReference>
<dbReference type="OrthoDB" id="5459819at2"/>
<organism evidence="1 2">
    <name type="scientific">Sandaracinobacter neustonicus</name>
    <dbReference type="NCBI Taxonomy" id="1715348"/>
    <lineage>
        <taxon>Bacteria</taxon>
        <taxon>Pseudomonadati</taxon>
        <taxon>Pseudomonadota</taxon>
        <taxon>Alphaproteobacteria</taxon>
        <taxon>Sphingomonadales</taxon>
        <taxon>Sphingosinicellaceae</taxon>
        <taxon>Sandaracinobacter</taxon>
    </lineage>
</organism>
<dbReference type="InterPro" id="IPR010093">
    <property type="entry name" value="SinI_DNA-bd"/>
</dbReference>
<comment type="caution">
    <text evidence="1">The sequence shown here is derived from an EMBL/GenBank/DDBJ whole genome shotgun (WGS) entry which is preliminary data.</text>
</comment>
<dbReference type="NCBIfam" id="TIGR01764">
    <property type="entry name" value="excise"/>
    <property type="match status" value="1"/>
</dbReference>
<dbReference type="GO" id="GO:0003677">
    <property type="term" value="F:DNA binding"/>
    <property type="evidence" value="ECO:0007669"/>
    <property type="project" value="InterPro"/>
</dbReference>
<keyword evidence="2" id="KW-1185">Reference proteome</keyword>
<evidence type="ECO:0000313" key="2">
    <source>
        <dbReference type="Proteomes" id="UP000319897"/>
    </source>
</evidence>
<protein>
    <recommendedName>
        <fullName evidence="3">Helix-turn-helix domain-containing protein</fullName>
    </recommendedName>
</protein>
<evidence type="ECO:0008006" key="3">
    <source>
        <dbReference type="Google" id="ProtNLM"/>
    </source>
</evidence>
<proteinExistence type="predicted"/>
<reference evidence="1 2" key="1">
    <citation type="submission" date="2019-06" db="EMBL/GenBank/DDBJ databases">
        <authorList>
            <person name="Lee I."/>
            <person name="Jang G.I."/>
            <person name="Hwang C.Y."/>
        </authorList>
    </citation>
    <scope>NUCLEOTIDE SEQUENCE [LARGE SCALE GENOMIC DNA]</scope>
    <source>
        <strain evidence="1 2">PAMC 28131</strain>
    </source>
</reference>
<dbReference type="AlphaFoldDB" id="A0A501XRR6"/>